<name>A0ABX0HGS6_9BACT</name>
<proteinExistence type="predicted"/>
<gene>
    <name evidence="1" type="ORF">G9Q97_22505</name>
</gene>
<dbReference type="Proteomes" id="UP000649799">
    <property type="component" value="Unassembled WGS sequence"/>
</dbReference>
<reference evidence="1 2" key="1">
    <citation type="submission" date="2020-03" db="EMBL/GenBank/DDBJ databases">
        <title>Cyclobacterium plantarum sp. nov., a marine bacterium isolated from a coastal-marine wetland.</title>
        <authorList>
            <person name="Sanchez-Porro C."/>
            <person name="Ventosa A."/>
            <person name="Amoozegar M."/>
        </authorList>
    </citation>
    <scope>NUCLEOTIDE SEQUENCE [LARGE SCALE GENOMIC DNA]</scope>
    <source>
        <strain evidence="1 2">GBPx2</strain>
    </source>
</reference>
<dbReference type="RefSeq" id="WP_166151157.1">
    <property type="nucleotide sequence ID" value="NZ_JAANYN010000015.1"/>
</dbReference>
<evidence type="ECO:0000313" key="1">
    <source>
        <dbReference type="EMBL" id="NHE59591.1"/>
    </source>
</evidence>
<protein>
    <recommendedName>
        <fullName evidence="3">HEAT repeat domain-containing protein</fullName>
    </recommendedName>
</protein>
<evidence type="ECO:0000313" key="2">
    <source>
        <dbReference type="Proteomes" id="UP000649799"/>
    </source>
</evidence>
<organism evidence="1 2">
    <name type="scientific">Cyclobacterium plantarum</name>
    <dbReference type="NCBI Taxonomy" id="2716263"/>
    <lineage>
        <taxon>Bacteria</taxon>
        <taxon>Pseudomonadati</taxon>
        <taxon>Bacteroidota</taxon>
        <taxon>Cytophagia</taxon>
        <taxon>Cytophagales</taxon>
        <taxon>Cyclobacteriaceae</taxon>
        <taxon>Cyclobacterium</taxon>
    </lineage>
</organism>
<evidence type="ECO:0008006" key="3">
    <source>
        <dbReference type="Google" id="ProtNLM"/>
    </source>
</evidence>
<comment type="caution">
    <text evidence="1">The sequence shown here is derived from an EMBL/GenBank/DDBJ whole genome shotgun (WGS) entry which is preliminary data.</text>
</comment>
<accession>A0ABX0HGS6</accession>
<keyword evidence="2" id="KW-1185">Reference proteome</keyword>
<dbReference type="EMBL" id="JAANYN010000015">
    <property type="protein sequence ID" value="NHE59591.1"/>
    <property type="molecule type" value="Genomic_DNA"/>
</dbReference>
<sequence length="365" mass="41146">MIHWVKGFLIGLSLVLFFLGKEEDIRYFQPATITIADSSSLVTVPINDSLYRQEMLQKDGTVGVPLNYFMDLHTGVCFDNKCRPLKIRVYWNITGRYLGFELYDGEFLSKYDHDPFSAIEYEKLHQLLADPFLPLGDYAFEDLINHTDTASHSVDGVSGATAKDVLEYVVPGAAYTTHKLYHVVHGPVQQQVIGLTESSLDPHLFTKILQSTDQTDRTWALERLALLPELNDLVLDGLIKILLEDEYFQSYLLLNTLTSSQLESEKLQTSLFQLIGKVDAGIENLIFNKLAEAPHLRPAVVEQSLPNLKQMNGPQLVKLLKLYSEHGINSANLNEALGGMIPHENSFVERQVLQFLEKQGSSPDH</sequence>